<reference evidence="2 3" key="1">
    <citation type="submission" date="2018-01" db="EMBL/GenBank/DDBJ databases">
        <authorList>
            <person name="Paulsen S."/>
            <person name="Gram L.K."/>
        </authorList>
    </citation>
    <scope>NUCLEOTIDE SEQUENCE [LARGE SCALE GENOMIC DNA]</scope>
    <source>
        <strain evidence="2 3">S2676</strain>
    </source>
</reference>
<gene>
    <name evidence="2" type="ORF">CWB99_09510</name>
</gene>
<name>A0A5S3WNB2_9GAMM</name>
<evidence type="ECO:0000313" key="3">
    <source>
        <dbReference type="Proteomes" id="UP000310249"/>
    </source>
</evidence>
<dbReference type="AlphaFoldDB" id="A0A5S3WNB2"/>
<accession>A0A5S3WNB2</accession>
<dbReference type="InterPro" id="IPR025136">
    <property type="entry name" value="MAP3K_TRAF-bd"/>
</dbReference>
<dbReference type="InterPro" id="IPR011990">
    <property type="entry name" value="TPR-like_helical_dom_sf"/>
</dbReference>
<evidence type="ECO:0000259" key="1">
    <source>
        <dbReference type="Pfam" id="PF13281"/>
    </source>
</evidence>
<reference evidence="3" key="2">
    <citation type="submission" date="2019-06" db="EMBL/GenBank/DDBJ databases">
        <title>Co-occurence of chitin degradation, pigmentation and bioactivity in marine Pseudoalteromonas.</title>
        <authorList>
            <person name="Sonnenschein E.C."/>
            <person name="Bech P.K."/>
        </authorList>
    </citation>
    <scope>NUCLEOTIDE SEQUENCE [LARGE SCALE GENOMIC DNA]</scope>
    <source>
        <strain evidence="3">S2676</strain>
    </source>
</reference>
<dbReference type="Pfam" id="PF13281">
    <property type="entry name" value="MAP3K_TRAF_bd"/>
    <property type="match status" value="1"/>
</dbReference>
<evidence type="ECO:0000313" key="2">
    <source>
        <dbReference type="EMBL" id="TMP29420.1"/>
    </source>
</evidence>
<sequence>MSNALCFVLMPFGIKSTQQGTRVDFDAVYQQLIKPAIEDAGMQPIRADEEKYGGVIDKAMYERLLLCDYAVADLTTANANVFYELGIRHAHRRASTTLLFAQKSDDTSCANLPFDVNSLRALPYQLDNHGKPLNPTKNKATLTQQLQHCRAQANEDVKDSPLFQLLQDYPDIQHRKTDVFREQARYSESLKEQFAQARAVSNKGQAAEQLKQLQHTFSNLAEVEPGVLIDLMLSYRAVEAWDCMINLIEHLPELLAQTVMVQEQYGFALNRDGNSDKAERVLKAVIKRYGPSSETFGILGRVYKDRWQAARSAGEDVQAKRFLTKAINSYLDGFNSDWRDAYPGVNAVTLMEAMDPPDPRRDQLLPVVRYAVERKIESGSGDFWDHMTLAELAVIGSDPDAAQAHLDDAISCDYENWNPKSTAKNFDIIYQKRHAQGQQVGWLKELVEQLKALDV</sequence>
<dbReference type="Gene3D" id="1.25.40.10">
    <property type="entry name" value="Tetratricopeptide repeat domain"/>
    <property type="match status" value="1"/>
</dbReference>
<protein>
    <submittedName>
        <fullName evidence="2">DUF4071 domain-containing protein</fullName>
    </submittedName>
</protein>
<dbReference type="Proteomes" id="UP000310249">
    <property type="component" value="Unassembled WGS sequence"/>
</dbReference>
<comment type="caution">
    <text evidence="2">The sequence shown here is derived from an EMBL/GenBank/DDBJ whole genome shotgun (WGS) entry which is preliminary data.</text>
</comment>
<dbReference type="OrthoDB" id="5180013at2"/>
<proteinExistence type="predicted"/>
<dbReference type="RefSeq" id="WP_138551025.1">
    <property type="nucleotide sequence ID" value="NZ_PNCH01000017.1"/>
</dbReference>
<dbReference type="EMBL" id="PNCI01000018">
    <property type="protein sequence ID" value="TMP29420.1"/>
    <property type="molecule type" value="Genomic_DNA"/>
</dbReference>
<feature type="domain" description="MAP3K TRAFs-binding" evidence="1">
    <location>
        <begin position="81"/>
        <end position="438"/>
    </location>
</feature>
<organism evidence="2 3">
    <name type="scientific">Pseudoalteromonas rubra</name>
    <dbReference type="NCBI Taxonomy" id="43658"/>
    <lineage>
        <taxon>Bacteria</taxon>
        <taxon>Pseudomonadati</taxon>
        <taxon>Pseudomonadota</taxon>
        <taxon>Gammaproteobacteria</taxon>
        <taxon>Alteromonadales</taxon>
        <taxon>Pseudoalteromonadaceae</taxon>
        <taxon>Pseudoalteromonas</taxon>
    </lineage>
</organism>